<dbReference type="GO" id="GO:0020037">
    <property type="term" value="F:heme binding"/>
    <property type="evidence" value="ECO:0007669"/>
    <property type="project" value="InterPro"/>
</dbReference>
<dbReference type="KEGG" id="lip:LI0957"/>
<sequence length="138" mass="15550">MDKKTSNTTYVYIIALLLFIVGIGYLAFIGFYENSVYFLNVKEAIAMPSEKLKSARLFGIVIAEHYTQQHGKTISFQLRDKEYPSNVISVEYTGVIPDTFRTGAEAIVEGSLTPEGIFQAKTLMTKCPSKYEKEEKKS</sequence>
<evidence type="ECO:0000313" key="7">
    <source>
        <dbReference type="Proteomes" id="UP000002430"/>
    </source>
</evidence>
<dbReference type="HOGENOM" id="CLU_079503_3_2_7"/>
<dbReference type="OrthoDB" id="9794828at2"/>
<keyword evidence="5" id="KW-1133">Transmembrane helix</keyword>
<evidence type="ECO:0000256" key="4">
    <source>
        <dbReference type="ARBA" id="ARBA00023136"/>
    </source>
</evidence>
<evidence type="ECO:0000313" key="6">
    <source>
        <dbReference type="EMBL" id="CAJ55011.1"/>
    </source>
</evidence>
<evidence type="ECO:0008006" key="8">
    <source>
        <dbReference type="Google" id="ProtNLM"/>
    </source>
</evidence>
<gene>
    <name evidence="6" type="primary">b2503</name>
    <name evidence="6" type="ordered locus">LI0957</name>
</gene>
<dbReference type="EMBL" id="AM180252">
    <property type="protein sequence ID" value="CAJ55011.1"/>
    <property type="molecule type" value="Genomic_DNA"/>
</dbReference>
<dbReference type="InterPro" id="IPR012340">
    <property type="entry name" value="NA-bd_OB-fold"/>
</dbReference>
<feature type="transmembrane region" description="Helical" evidence="5">
    <location>
        <begin position="12"/>
        <end position="32"/>
    </location>
</feature>
<dbReference type="Pfam" id="PF03100">
    <property type="entry name" value="CcmE"/>
    <property type="match status" value="1"/>
</dbReference>
<dbReference type="GO" id="GO:0017004">
    <property type="term" value="P:cytochrome complex assembly"/>
    <property type="evidence" value="ECO:0007669"/>
    <property type="project" value="UniProtKB-KW"/>
</dbReference>
<keyword evidence="2" id="KW-0479">Metal-binding</keyword>
<dbReference type="Proteomes" id="UP000002430">
    <property type="component" value="Chromosome"/>
</dbReference>
<comment type="subcellular location">
    <subcellularLocation>
        <location evidence="1">Membrane</location>
    </subcellularLocation>
</comment>
<dbReference type="GO" id="GO:0017003">
    <property type="term" value="P:protein-heme linkage"/>
    <property type="evidence" value="ECO:0007669"/>
    <property type="project" value="InterPro"/>
</dbReference>
<organism evidence="6 7">
    <name type="scientific">Lawsonia intracellularis (strain PHE/MN1-00)</name>
    <dbReference type="NCBI Taxonomy" id="363253"/>
    <lineage>
        <taxon>Bacteria</taxon>
        <taxon>Pseudomonadati</taxon>
        <taxon>Thermodesulfobacteriota</taxon>
        <taxon>Desulfovibrionia</taxon>
        <taxon>Desulfovibrionales</taxon>
        <taxon>Desulfovibrionaceae</taxon>
        <taxon>Lawsonia</taxon>
    </lineage>
</organism>
<dbReference type="AlphaFoldDB" id="Q1MPR6"/>
<dbReference type="STRING" id="363253.LI0957"/>
<protein>
    <recommendedName>
        <fullName evidence="8">Cytochrome c-type biogenesis protein CcmE</fullName>
    </recommendedName>
</protein>
<accession>Q1MPR6</accession>
<keyword evidence="3" id="KW-0201">Cytochrome c-type biogenesis</keyword>
<keyword evidence="2" id="KW-0349">Heme</keyword>
<dbReference type="GO" id="GO:0005886">
    <property type="term" value="C:plasma membrane"/>
    <property type="evidence" value="ECO:0007669"/>
    <property type="project" value="InterPro"/>
</dbReference>
<dbReference type="RefSeq" id="WP_011527040.1">
    <property type="nucleotide sequence ID" value="NC_008011.1"/>
</dbReference>
<dbReference type="Gene3D" id="2.40.50.140">
    <property type="entry name" value="Nucleic acid-binding proteins"/>
    <property type="match status" value="1"/>
</dbReference>
<name>Q1MPR6_LAWIP</name>
<proteinExistence type="predicted"/>
<dbReference type="eggNOG" id="COG2332">
    <property type="taxonomic scope" value="Bacteria"/>
</dbReference>
<keyword evidence="4 5" id="KW-0472">Membrane</keyword>
<evidence type="ECO:0000256" key="1">
    <source>
        <dbReference type="ARBA" id="ARBA00004370"/>
    </source>
</evidence>
<evidence type="ECO:0000256" key="3">
    <source>
        <dbReference type="ARBA" id="ARBA00022748"/>
    </source>
</evidence>
<reference evidence="6 7" key="1">
    <citation type="submission" date="2005-11" db="EMBL/GenBank/DDBJ databases">
        <title>The complete genome sequence of Lawsonia intracellularis: the causative agent of proliferative enteropathy.</title>
        <authorList>
            <person name="Kaur K."/>
            <person name="Zhang Q."/>
            <person name="Beckler D."/>
            <person name="Munir S."/>
            <person name="Li L."/>
            <person name="Kinsley K."/>
            <person name="Herron L."/>
            <person name="Peterson A."/>
            <person name="May B."/>
            <person name="Singh S."/>
            <person name="Gebhart C."/>
            <person name="Kapur V."/>
        </authorList>
    </citation>
    <scope>NUCLEOTIDE SEQUENCE [LARGE SCALE GENOMIC DNA]</scope>
    <source>
        <strain evidence="6 7">PHE/MN1-00</strain>
    </source>
</reference>
<keyword evidence="7" id="KW-1185">Reference proteome</keyword>
<dbReference type="SUPFAM" id="SSF82093">
    <property type="entry name" value="Heme chaperone CcmE"/>
    <property type="match status" value="1"/>
</dbReference>
<keyword evidence="5" id="KW-0812">Transmembrane</keyword>
<evidence type="ECO:0000256" key="2">
    <source>
        <dbReference type="ARBA" id="ARBA00022617"/>
    </source>
</evidence>
<dbReference type="InterPro" id="IPR004329">
    <property type="entry name" value="CcmE"/>
</dbReference>
<keyword evidence="2" id="KW-0408">Iron</keyword>
<dbReference type="InterPro" id="IPR036127">
    <property type="entry name" value="CcmE-like_sf"/>
</dbReference>
<evidence type="ECO:0000256" key="5">
    <source>
        <dbReference type="SAM" id="Phobius"/>
    </source>
</evidence>